<reference evidence="2" key="1">
    <citation type="journal article" date="2023" name="G3 (Bethesda)">
        <title>Genome assembly and association tests identify interacting loci associated with vigor, precocity, and sex in interspecific pistachio rootstocks.</title>
        <authorList>
            <person name="Palmer W."/>
            <person name="Jacygrad E."/>
            <person name="Sagayaradj S."/>
            <person name="Cavanaugh K."/>
            <person name="Han R."/>
            <person name="Bertier L."/>
            <person name="Beede B."/>
            <person name="Kafkas S."/>
            <person name="Golino D."/>
            <person name="Preece J."/>
            <person name="Michelmore R."/>
        </authorList>
    </citation>
    <scope>NUCLEOTIDE SEQUENCE [LARGE SCALE GENOMIC DNA]</scope>
</reference>
<evidence type="ECO:0000313" key="2">
    <source>
        <dbReference type="Proteomes" id="UP001163603"/>
    </source>
</evidence>
<evidence type="ECO:0000313" key="1">
    <source>
        <dbReference type="EMBL" id="KAJ0030746.1"/>
    </source>
</evidence>
<proteinExistence type="predicted"/>
<organism evidence="1 2">
    <name type="scientific">Pistacia integerrima</name>
    <dbReference type="NCBI Taxonomy" id="434235"/>
    <lineage>
        <taxon>Eukaryota</taxon>
        <taxon>Viridiplantae</taxon>
        <taxon>Streptophyta</taxon>
        <taxon>Embryophyta</taxon>
        <taxon>Tracheophyta</taxon>
        <taxon>Spermatophyta</taxon>
        <taxon>Magnoliopsida</taxon>
        <taxon>eudicotyledons</taxon>
        <taxon>Gunneridae</taxon>
        <taxon>Pentapetalae</taxon>
        <taxon>rosids</taxon>
        <taxon>malvids</taxon>
        <taxon>Sapindales</taxon>
        <taxon>Anacardiaceae</taxon>
        <taxon>Pistacia</taxon>
    </lineage>
</organism>
<name>A0ACC0Y8G3_9ROSI</name>
<accession>A0ACC0Y8G3</accession>
<sequence length="45" mass="4903">MAAHSHRSSEAKSKINCNLGAMRMRVHNQFGSGNFGTALKRDPTS</sequence>
<keyword evidence="2" id="KW-1185">Reference proteome</keyword>
<protein>
    <submittedName>
        <fullName evidence="1">Uncharacterized protein</fullName>
    </submittedName>
</protein>
<gene>
    <name evidence="1" type="ORF">Pint_12415</name>
</gene>
<dbReference type="Proteomes" id="UP001163603">
    <property type="component" value="Chromosome 8"/>
</dbReference>
<dbReference type="EMBL" id="CM047743">
    <property type="protein sequence ID" value="KAJ0030746.1"/>
    <property type="molecule type" value="Genomic_DNA"/>
</dbReference>
<comment type="caution">
    <text evidence="1">The sequence shown here is derived from an EMBL/GenBank/DDBJ whole genome shotgun (WGS) entry which is preliminary data.</text>
</comment>